<accession>A0A6P1BCF9</accession>
<protein>
    <submittedName>
        <fullName evidence="8">Phosphatase PAP2 family protein</fullName>
    </submittedName>
</protein>
<dbReference type="EMBL" id="VKHP01000013">
    <property type="protein sequence ID" value="NEU95350.1"/>
    <property type="molecule type" value="Genomic_DNA"/>
</dbReference>
<dbReference type="GO" id="GO:0016787">
    <property type="term" value="F:hydrolase activity"/>
    <property type="evidence" value="ECO:0007669"/>
    <property type="project" value="UniProtKB-KW"/>
</dbReference>
<evidence type="ECO:0000256" key="2">
    <source>
        <dbReference type="ARBA" id="ARBA00022475"/>
    </source>
</evidence>
<reference evidence="8 9" key="1">
    <citation type="journal article" date="2020" name="Arch. Microbiol.">
        <title>Bradyrhizobium uaiense sp. nov., a new highly efficient cowpea symbiont.</title>
        <authorList>
            <person name="Cabral Michel D."/>
            <person name="Azarias Guimaraes A."/>
            <person name="Martins da Costa E."/>
            <person name="Soares de Carvalho T."/>
            <person name="Balsanelli E."/>
            <person name="Willems A."/>
            <person name="Maltempi de Souza E."/>
            <person name="de Souza Moreira F.M."/>
        </authorList>
    </citation>
    <scope>NUCLEOTIDE SEQUENCE [LARGE SCALE GENOMIC DNA]</scope>
    <source>
        <strain evidence="8 9">UFLA 03-164</strain>
    </source>
</reference>
<evidence type="ECO:0000256" key="1">
    <source>
        <dbReference type="ARBA" id="ARBA00004651"/>
    </source>
</evidence>
<proteinExistence type="predicted"/>
<dbReference type="Gene3D" id="1.20.144.10">
    <property type="entry name" value="Phosphatidic acid phosphatase type 2/haloperoxidase"/>
    <property type="match status" value="1"/>
</dbReference>
<keyword evidence="2" id="KW-1003">Cell membrane</keyword>
<dbReference type="CDD" id="cd01610">
    <property type="entry name" value="PAP2_like"/>
    <property type="match status" value="1"/>
</dbReference>
<dbReference type="PANTHER" id="PTHR14969:SF62">
    <property type="entry name" value="DECAPRENYLPHOSPHORYL-5-PHOSPHORIBOSE PHOSPHATASE RV3807C-RELATED"/>
    <property type="match status" value="1"/>
</dbReference>
<dbReference type="AlphaFoldDB" id="A0A6P1BCF9"/>
<dbReference type="InterPro" id="IPR036938">
    <property type="entry name" value="PAP2/HPO_sf"/>
</dbReference>
<keyword evidence="4" id="KW-0378">Hydrolase</keyword>
<feature type="domain" description="Phosphatidic acid phosphatase type 2/haloperoxidase" evidence="7">
    <location>
        <begin position="67"/>
        <end position="175"/>
    </location>
</feature>
<keyword evidence="6" id="KW-0472">Membrane</keyword>
<comment type="caution">
    <text evidence="8">The sequence shown here is derived from an EMBL/GenBank/DDBJ whole genome shotgun (WGS) entry which is preliminary data.</text>
</comment>
<evidence type="ECO:0000259" key="7">
    <source>
        <dbReference type="SMART" id="SM00014"/>
    </source>
</evidence>
<dbReference type="SUPFAM" id="SSF48317">
    <property type="entry name" value="Acid phosphatase/Vanadium-dependent haloperoxidase"/>
    <property type="match status" value="1"/>
</dbReference>
<evidence type="ECO:0000256" key="4">
    <source>
        <dbReference type="ARBA" id="ARBA00022801"/>
    </source>
</evidence>
<sequence length="186" mass="20091">MPITVRPTQPDIAIARVISRNTTPPTERAASILTWAADEHVACALALGWWLWCRSKPEPRRLASDHLLITALAASLVPHLLKRVFNQKRPDRLTVLGHLHGVPISGKAEDSFPSGHAIQVGAISSAASELPEGERGIVRALGACLISTRVLLLAHWTSDVVVGSAIGVILERLIRCVTGYGRQDQV</sequence>
<name>A0A6P1BCF9_9BRAD</name>
<dbReference type="PANTHER" id="PTHR14969">
    <property type="entry name" value="SPHINGOSINE-1-PHOSPHATE PHOSPHOHYDROLASE"/>
    <property type="match status" value="1"/>
</dbReference>
<evidence type="ECO:0000313" key="8">
    <source>
        <dbReference type="EMBL" id="NEU95350.1"/>
    </source>
</evidence>
<evidence type="ECO:0000256" key="5">
    <source>
        <dbReference type="ARBA" id="ARBA00022989"/>
    </source>
</evidence>
<keyword evidence="5" id="KW-1133">Transmembrane helix</keyword>
<dbReference type="SMART" id="SM00014">
    <property type="entry name" value="acidPPc"/>
    <property type="match status" value="1"/>
</dbReference>
<evidence type="ECO:0000256" key="6">
    <source>
        <dbReference type="ARBA" id="ARBA00023136"/>
    </source>
</evidence>
<keyword evidence="3" id="KW-0812">Transmembrane</keyword>
<dbReference type="Proteomes" id="UP000468531">
    <property type="component" value="Unassembled WGS sequence"/>
</dbReference>
<keyword evidence="9" id="KW-1185">Reference proteome</keyword>
<dbReference type="RefSeq" id="WP_163151477.1">
    <property type="nucleotide sequence ID" value="NZ_VKHP01000013.1"/>
</dbReference>
<gene>
    <name evidence="8" type="ORF">FNJ47_05770</name>
</gene>
<dbReference type="InterPro" id="IPR000326">
    <property type="entry name" value="PAP2/HPO"/>
</dbReference>
<evidence type="ECO:0000313" key="9">
    <source>
        <dbReference type="Proteomes" id="UP000468531"/>
    </source>
</evidence>
<dbReference type="GO" id="GO:0005886">
    <property type="term" value="C:plasma membrane"/>
    <property type="evidence" value="ECO:0007669"/>
    <property type="project" value="UniProtKB-SubCell"/>
</dbReference>
<dbReference type="Pfam" id="PF01569">
    <property type="entry name" value="PAP2"/>
    <property type="match status" value="1"/>
</dbReference>
<evidence type="ECO:0000256" key="3">
    <source>
        <dbReference type="ARBA" id="ARBA00022692"/>
    </source>
</evidence>
<organism evidence="8 9">
    <name type="scientific">Bradyrhizobium uaiense</name>
    <dbReference type="NCBI Taxonomy" id="2594946"/>
    <lineage>
        <taxon>Bacteria</taxon>
        <taxon>Pseudomonadati</taxon>
        <taxon>Pseudomonadota</taxon>
        <taxon>Alphaproteobacteria</taxon>
        <taxon>Hyphomicrobiales</taxon>
        <taxon>Nitrobacteraceae</taxon>
        <taxon>Bradyrhizobium</taxon>
    </lineage>
</organism>
<comment type="subcellular location">
    <subcellularLocation>
        <location evidence="1">Cell membrane</location>
        <topology evidence="1">Multi-pass membrane protein</topology>
    </subcellularLocation>
</comment>